<dbReference type="EMBL" id="CP115965">
    <property type="protein sequence ID" value="WZW99957.1"/>
    <property type="molecule type" value="Genomic_DNA"/>
</dbReference>
<dbReference type="InterPro" id="IPR002912">
    <property type="entry name" value="ACT_dom"/>
</dbReference>
<dbReference type="InterPro" id="IPR054480">
    <property type="entry name" value="AHAS_small-like_ACT"/>
</dbReference>
<comment type="function">
    <text evidence="8">Catalyzes the conversion of 2 pyruvate molecules into acetolactate in the first common step of the biosynthetic pathway of the branched-amino acids such as leucine, isoleucine, and valine.</text>
</comment>
<gene>
    <name evidence="10" type="primary">ilvN</name>
    <name evidence="10" type="ORF">PCC79_07170</name>
</gene>
<comment type="catalytic activity">
    <reaction evidence="7 8">
        <text>2 pyruvate + H(+) = (2S)-2-acetolactate + CO2</text>
        <dbReference type="Rhea" id="RHEA:25249"/>
        <dbReference type="ChEBI" id="CHEBI:15361"/>
        <dbReference type="ChEBI" id="CHEBI:15378"/>
        <dbReference type="ChEBI" id="CHEBI:16526"/>
        <dbReference type="ChEBI" id="CHEBI:58476"/>
        <dbReference type="EC" id="2.2.1.6"/>
    </reaction>
</comment>
<evidence type="ECO:0000256" key="4">
    <source>
        <dbReference type="ARBA" id="ARBA00011744"/>
    </source>
</evidence>
<dbReference type="Pfam" id="PF10369">
    <property type="entry name" value="ALS_ss_C"/>
    <property type="match status" value="1"/>
</dbReference>
<evidence type="ECO:0000256" key="3">
    <source>
        <dbReference type="ARBA" id="ARBA00006341"/>
    </source>
</evidence>
<dbReference type="NCBIfam" id="TIGR00119">
    <property type="entry name" value="acolac_sm"/>
    <property type="match status" value="1"/>
</dbReference>
<comment type="subunit">
    <text evidence="4 8">Dimer of large and small chains.</text>
</comment>
<comment type="similarity">
    <text evidence="3 8">Belongs to the acetolactate synthase small subunit family.</text>
</comment>
<dbReference type="NCBIfam" id="NF008864">
    <property type="entry name" value="PRK11895.1"/>
    <property type="match status" value="1"/>
</dbReference>
<evidence type="ECO:0000313" key="10">
    <source>
        <dbReference type="EMBL" id="WZW99957.1"/>
    </source>
</evidence>
<comment type="pathway">
    <text evidence="2 8">Amino-acid biosynthesis; L-valine biosynthesis; L-valine from pyruvate: step 1/4.</text>
</comment>
<evidence type="ECO:0000313" key="11">
    <source>
        <dbReference type="Proteomes" id="UP001434337"/>
    </source>
</evidence>
<evidence type="ECO:0000256" key="2">
    <source>
        <dbReference type="ARBA" id="ARBA00005025"/>
    </source>
</evidence>
<evidence type="ECO:0000256" key="1">
    <source>
        <dbReference type="ARBA" id="ARBA00004974"/>
    </source>
</evidence>
<keyword evidence="6 8" id="KW-0100">Branched-chain amino acid biosynthesis</keyword>
<reference evidence="10 11" key="1">
    <citation type="journal article" date="2023" name="Environ Microbiome">
        <title>A coral-associated actinobacterium mitigates coral bleaching under heat stress.</title>
        <authorList>
            <person name="Li J."/>
            <person name="Zou Y."/>
            <person name="Li Q."/>
            <person name="Zhang J."/>
            <person name="Bourne D.G."/>
            <person name="Lyu Y."/>
            <person name="Liu C."/>
            <person name="Zhang S."/>
        </authorList>
    </citation>
    <scope>NUCLEOTIDE SEQUENCE [LARGE SCALE GENOMIC DNA]</scope>
    <source>
        <strain evidence="10 11">SCSIO 13291</strain>
    </source>
</reference>
<dbReference type="InterPro" id="IPR004789">
    <property type="entry name" value="Acetalactate_synth_ssu"/>
</dbReference>
<dbReference type="RefSeq" id="WP_342373406.1">
    <property type="nucleotide sequence ID" value="NZ_CP115965.1"/>
</dbReference>
<dbReference type="Proteomes" id="UP001434337">
    <property type="component" value="Chromosome"/>
</dbReference>
<dbReference type="PANTHER" id="PTHR30239:SF0">
    <property type="entry name" value="ACETOLACTATE SYNTHASE SMALL SUBUNIT 1, CHLOROPLASTIC"/>
    <property type="match status" value="1"/>
</dbReference>
<keyword evidence="8 10" id="KW-0808">Transferase</keyword>
<dbReference type="PANTHER" id="PTHR30239">
    <property type="entry name" value="ACETOLACTATE SYNTHASE SMALL SUBUNIT"/>
    <property type="match status" value="1"/>
</dbReference>
<dbReference type="EC" id="2.2.1.6" evidence="8"/>
<dbReference type="InterPro" id="IPR039557">
    <property type="entry name" value="AHAS_ACT"/>
</dbReference>
<keyword evidence="11" id="KW-1185">Reference proteome</keyword>
<keyword evidence="5 8" id="KW-0028">Amino-acid biosynthesis</keyword>
<dbReference type="Gene3D" id="3.30.70.260">
    <property type="match status" value="1"/>
</dbReference>
<evidence type="ECO:0000256" key="7">
    <source>
        <dbReference type="ARBA" id="ARBA00048670"/>
    </source>
</evidence>
<dbReference type="CDD" id="cd04878">
    <property type="entry name" value="ACT_AHAS"/>
    <property type="match status" value="1"/>
</dbReference>
<feature type="domain" description="ACT" evidence="9">
    <location>
        <begin position="22"/>
        <end position="97"/>
    </location>
</feature>
<evidence type="ECO:0000256" key="5">
    <source>
        <dbReference type="ARBA" id="ARBA00022605"/>
    </source>
</evidence>
<dbReference type="Pfam" id="PF22629">
    <property type="entry name" value="ACT_AHAS_ss"/>
    <property type="match status" value="1"/>
</dbReference>
<dbReference type="InterPro" id="IPR027271">
    <property type="entry name" value="Acetolactate_synth/TF_NikR_C"/>
</dbReference>
<proteinExistence type="inferred from homology"/>
<accession>A0ABZ3CD63</accession>
<dbReference type="InterPro" id="IPR019455">
    <property type="entry name" value="Acetolactate_synth_ssu_C"/>
</dbReference>
<name>A0ABZ3CD63_9ACTN</name>
<dbReference type="Gene3D" id="3.30.70.1150">
    <property type="entry name" value="ACT-like. Chain A, domain 2"/>
    <property type="match status" value="1"/>
</dbReference>
<protein>
    <recommendedName>
        <fullName evidence="8">Acetolactate synthase small subunit</fullName>
        <shortName evidence="8">AHAS</shortName>
        <shortName evidence="8">ALS</shortName>
        <ecNumber evidence="8">2.2.1.6</ecNumber>
    </recommendedName>
    <alternativeName>
        <fullName evidence="8">Acetohydroxy-acid synthase small subunit</fullName>
    </alternativeName>
</protein>
<sequence>MNAQETSLSNVAPGPRRWQTHTLSVLVENKPGVLARISGLFARRGFNIESLAVGPTERPELSRITLQVGVDSPDVLEQITKQLNKLIEVIKIIELEDASAVRREMVLIKLKADPATRSQIIEIVQLFRGKTVDVHADSLVVEATGSPDKLDALLEMLRPYGIRELVQSGLVAVGRGSKSLTDRATKGGRLYHH</sequence>
<dbReference type="GO" id="GO:0003984">
    <property type="term" value="F:acetolactate synthase activity"/>
    <property type="evidence" value="ECO:0007669"/>
    <property type="project" value="UniProtKB-EC"/>
</dbReference>
<organism evidence="10 11">
    <name type="scientific">Propioniciclava soli</name>
    <dbReference type="NCBI Taxonomy" id="2775081"/>
    <lineage>
        <taxon>Bacteria</taxon>
        <taxon>Bacillati</taxon>
        <taxon>Actinomycetota</taxon>
        <taxon>Actinomycetes</taxon>
        <taxon>Propionibacteriales</taxon>
        <taxon>Propionibacteriaceae</taxon>
        <taxon>Propioniciclava</taxon>
    </lineage>
</organism>
<evidence type="ECO:0000256" key="8">
    <source>
        <dbReference type="RuleBase" id="RU368092"/>
    </source>
</evidence>
<evidence type="ECO:0000259" key="9">
    <source>
        <dbReference type="PROSITE" id="PS51671"/>
    </source>
</evidence>
<dbReference type="PROSITE" id="PS51671">
    <property type="entry name" value="ACT"/>
    <property type="match status" value="1"/>
</dbReference>
<evidence type="ECO:0000256" key="6">
    <source>
        <dbReference type="ARBA" id="ARBA00023304"/>
    </source>
</evidence>
<dbReference type="InterPro" id="IPR045865">
    <property type="entry name" value="ACT-like_dom_sf"/>
</dbReference>
<comment type="pathway">
    <text evidence="1 8">Amino-acid biosynthesis; L-isoleucine biosynthesis; L-isoleucine from 2-oxobutanoate: step 1/4.</text>
</comment>
<dbReference type="SUPFAM" id="SSF55021">
    <property type="entry name" value="ACT-like"/>
    <property type="match status" value="2"/>
</dbReference>